<evidence type="ECO:0000313" key="4">
    <source>
        <dbReference type="Proteomes" id="UP000191249"/>
    </source>
</evidence>
<dbReference type="Proteomes" id="UP000191249">
    <property type="component" value="Chromosome"/>
</dbReference>
<accession>A0AAU8VF54</accession>
<dbReference type="GO" id="GO:0016758">
    <property type="term" value="F:hexosyltransferase activity"/>
    <property type="evidence" value="ECO:0007669"/>
    <property type="project" value="UniProtKB-ARBA"/>
</dbReference>
<dbReference type="Gene3D" id="3.90.550.10">
    <property type="entry name" value="Spore Coat Polysaccharide Biosynthesis Protein SpsA, Chain A"/>
    <property type="match status" value="2"/>
</dbReference>
<keyword evidence="3" id="KW-0808">Transferase</keyword>
<evidence type="ECO:0000259" key="2">
    <source>
        <dbReference type="Pfam" id="PF00535"/>
    </source>
</evidence>
<protein>
    <submittedName>
        <fullName evidence="3">Sugar transferase</fullName>
    </submittedName>
</protein>
<dbReference type="PANTHER" id="PTHR22916">
    <property type="entry name" value="GLYCOSYLTRANSFERASE"/>
    <property type="match status" value="1"/>
</dbReference>
<feature type="compositionally biased region" description="Low complexity" evidence="1">
    <location>
        <begin position="60"/>
        <end position="149"/>
    </location>
</feature>
<dbReference type="AlphaFoldDB" id="A0AAU8VF54"/>
<name>A0AAU8VF54_NEILA</name>
<dbReference type="InterPro" id="IPR029044">
    <property type="entry name" value="Nucleotide-diphossugar_trans"/>
</dbReference>
<evidence type="ECO:0000256" key="1">
    <source>
        <dbReference type="SAM" id="MobiDB-lite"/>
    </source>
</evidence>
<evidence type="ECO:0000313" key="3">
    <source>
        <dbReference type="EMBL" id="ARB04338.1"/>
    </source>
</evidence>
<proteinExistence type="predicted"/>
<feature type="region of interest" description="Disordered" evidence="1">
    <location>
        <begin position="60"/>
        <end position="154"/>
    </location>
</feature>
<dbReference type="CDD" id="cd00761">
    <property type="entry name" value="Glyco_tranf_GTA_type"/>
    <property type="match status" value="1"/>
</dbReference>
<dbReference type="PANTHER" id="PTHR22916:SF3">
    <property type="entry name" value="UDP-GLCNAC:BETAGAL BETA-1,3-N-ACETYLGLUCOSAMINYLTRANSFERASE-LIKE PROTEIN 1"/>
    <property type="match status" value="1"/>
</dbReference>
<dbReference type="EMBL" id="CP019894">
    <property type="protein sequence ID" value="ARB04338.1"/>
    <property type="molecule type" value="Genomic_DNA"/>
</dbReference>
<organism evidence="3 4">
    <name type="scientific">Neisseria lactamica</name>
    <dbReference type="NCBI Taxonomy" id="486"/>
    <lineage>
        <taxon>Bacteria</taxon>
        <taxon>Pseudomonadati</taxon>
        <taxon>Pseudomonadota</taxon>
        <taxon>Betaproteobacteria</taxon>
        <taxon>Neisseriales</taxon>
        <taxon>Neisseriaceae</taxon>
        <taxon>Neisseria</taxon>
    </lineage>
</organism>
<dbReference type="SUPFAM" id="SSF53448">
    <property type="entry name" value="Nucleotide-diphospho-sugar transferases"/>
    <property type="match status" value="1"/>
</dbReference>
<sequence>MDLSIVVPIYNVESYLEECLNSIEPILSNENVELILVNDGSKDGSEDICYEYIDKISNNKQQTTNNKQQTTNNKQQTTNNKQQTTNNKQQTTNNKQQTTNNKQQTTNNKQQTTNNKQQTTNNKQQTTNNKQQTTNNKQQTTNNKQQTTNNKHRTPNIKYIYQDNQGLSEARNTGIKNSNGKYIVFIDSDDFINCQVLLDFLSKDDIDMPDVVFLNAVKYDKGSVSYFGEDYQPEKILNQSKVEVLKGLCRFRKFPGSAWNKIIKRELIIKEKLFFEKGIYSEDIEWSMRLFNAATTFSYLDGCYYYYRQGRKDSITGTVSEKSIKSLLYILEKNAEMEFDRDISSYLYSFLSYEYLVLLFIMTSKNIECDAGIRRRAYHLRFMLLKSNKLIYKLIFPIVTLFGVDITGRILKAIRGNV</sequence>
<dbReference type="RefSeq" id="WP_003713484.1">
    <property type="nucleotide sequence ID" value="NZ_CP019894.1"/>
</dbReference>
<reference evidence="3 4" key="1">
    <citation type="submission" date="2017-03" db="EMBL/GenBank/DDBJ databases">
        <title>N. lactamica Y92-1009 whole genome sequence.</title>
        <authorList>
            <person name="Pandey A.K."/>
            <person name="Read R.C."/>
        </authorList>
    </citation>
    <scope>NUCLEOTIDE SEQUENCE [LARGE SCALE GENOMIC DNA]</scope>
    <source>
        <strain evidence="3 4">Y92-1009</strain>
    </source>
</reference>
<dbReference type="InterPro" id="IPR001173">
    <property type="entry name" value="Glyco_trans_2-like"/>
</dbReference>
<gene>
    <name evidence="3" type="ORF">B2G52_05075</name>
</gene>
<feature type="domain" description="Glycosyltransferase 2-like" evidence="2">
    <location>
        <begin position="4"/>
        <end position="54"/>
    </location>
</feature>
<feature type="domain" description="Glycosyltransferase 2-like" evidence="2">
    <location>
        <begin position="153"/>
        <end position="229"/>
    </location>
</feature>
<dbReference type="Pfam" id="PF00535">
    <property type="entry name" value="Glycos_transf_2"/>
    <property type="match status" value="2"/>
</dbReference>